<keyword evidence="2" id="KW-1185">Reference proteome</keyword>
<proteinExistence type="predicted"/>
<evidence type="ECO:0000313" key="2">
    <source>
        <dbReference type="Proteomes" id="UP000281406"/>
    </source>
</evidence>
<dbReference type="Proteomes" id="UP000281406">
    <property type="component" value="Unassembled WGS sequence"/>
</dbReference>
<evidence type="ECO:0000313" key="1">
    <source>
        <dbReference type="EMBL" id="ROL48471.1"/>
    </source>
</evidence>
<accession>A0A3N0YRH8</accession>
<gene>
    <name evidence="1" type="ORF">DPX16_22796</name>
</gene>
<name>A0A3N0YRH8_ANAGA</name>
<dbReference type="AlphaFoldDB" id="A0A3N0YRH8"/>
<protein>
    <submittedName>
        <fullName evidence="1">Uncharacterized protein</fullName>
    </submittedName>
</protein>
<dbReference type="EMBL" id="RJVU01030023">
    <property type="protein sequence ID" value="ROL48471.1"/>
    <property type="molecule type" value="Genomic_DNA"/>
</dbReference>
<sequence>MLTFDGVWNFGDVFSSWMNPGFYTWSADEEVQVMMIGDDGEMTRKVSAGVETGGSWELESKEQGICDNQLSTQYITIQYTRIHAENQCCRSVFLCHSVGVTAVITVDGDVTCIPSIDSGAHGT</sequence>
<reference evidence="1 2" key="1">
    <citation type="submission" date="2018-10" db="EMBL/GenBank/DDBJ databases">
        <title>Genome assembly for a Yunnan-Guizhou Plateau 3E fish, Anabarilius grahami (Regan), and its evolutionary and genetic applications.</title>
        <authorList>
            <person name="Jiang W."/>
        </authorList>
    </citation>
    <scope>NUCLEOTIDE SEQUENCE [LARGE SCALE GENOMIC DNA]</scope>
    <source>
        <strain evidence="1">AG-KIZ</strain>
        <tissue evidence="1">Muscle</tissue>
    </source>
</reference>
<organism evidence="1 2">
    <name type="scientific">Anabarilius grahami</name>
    <name type="common">Kanglang fish</name>
    <name type="synonym">Barilius grahami</name>
    <dbReference type="NCBI Taxonomy" id="495550"/>
    <lineage>
        <taxon>Eukaryota</taxon>
        <taxon>Metazoa</taxon>
        <taxon>Chordata</taxon>
        <taxon>Craniata</taxon>
        <taxon>Vertebrata</taxon>
        <taxon>Euteleostomi</taxon>
        <taxon>Actinopterygii</taxon>
        <taxon>Neopterygii</taxon>
        <taxon>Teleostei</taxon>
        <taxon>Ostariophysi</taxon>
        <taxon>Cypriniformes</taxon>
        <taxon>Xenocyprididae</taxon>
        <taxon>Xenocypridinae</taxon>
        <taxon>Xenocypridinae incertae sedis</taxon>
        <taxon>Anabarilius</taxon>
    </lineage>
</organism>
<comment type="caution">
    <text evidence="1">The sequence shown here is derived from an EMBL/GenBank/DDBJ whole genome shotgun (WGS) entry which is preliminary data.</text>
</comment>